<dbReference type="Proteomes" id="UP001605036">
    <property type="component" value="Unassembled WGS sequence"/>
</dbReference>
<protein>
    <submittedName>
        <fullName evidence="1">Uncharacterized protein</fullName>
    </submittedName>
</protein>
<keyword evidence="2" id="KW-1185">Reference proteome</keyword>
<dbReference type="EMBL" id="JBHFFA010000006">
    <property type="protein sequence ID" value="KAL2621488.1"/>
    <property type="molecule type" value="Genomic_DNA"/>
</dbReference>
<comment type="caution">
    <text evidence="1">The sequence shown here is derived from an EMBL/GenBank/DDBJ whole genome shotgun (WGS) entry which is preliminary data.</text>
</comment>
<sequence>MFDFHAHGVISHVSILPHREPVATVVHPVHQSILGVRFASLDYDEVRPAAVSVWVERLDLDMDHWLTVVVYVLFIPVEGNRLLGRHPKKVEVPWYRTARIENFPMPLVSGCFAPIFVSPPT</sequence>
<organism evidence="1 2">
    <name type="scientific">Riccia fluitans</name>
    <dbReference type="NCBI Taxonomy" id="41844"/>
    <lineage>
        <taxon>Eukaryota</taxon>
        <taxon>Viridiplantae</taxon>
        <taxon>Streptophyta</taxon>
        <taxon>Embryophyta</taxon>
        <taxon>Marchantiophyta</taxon>
        <taxon>Marchantiopsida</taxon>
        <taxon>Marchantiidae</taxon>
        <taxon>Marchantiales</taxon>
        <taxon>Ricciaceae</taxon>
        <taxon>Riccia</taxon>
    </lineage>
</organism>
<reference evidence="1 2" key="1">
    <citation type="submission" date="2024-09" db="EMBL/GenBank/DDBJ databases">
        <title>Chromosome-scale assembly of Riccia fluitans.</title>
        <authorList>
            <person name="Paukszto L."/>
            <person name="Sawicki J."/>
            <person name="Karawczyk K."/>
            <person name="Piernik-Szablinska J."/>
            <person name="Szczecinska M."/>
            <person name="Mazdziarz M."/>
        </authorList>
    </citation>
    <scope>NUCLEOTIDE SEQUENCE [LARGE SCALE GENOMIC DNA]</scope>
    <source>
        <strain evidence="1">Rf_01</strain>
        <tissue evidence="1">Aerial parts of the thallus</tissue>
    </source>
</reference>
<name>A0ABD1Y402_9MARC</name>
<evidence type="ECO:0000313" key="1">
    <source>
        <dbReference type="EMBL" id="KAL2621488.1"/>
    </source>
</evidence>
<proteinExistence type="predicted"/>
<evidence type="ECO:0000313" key="2">
    <source>
        <dbReference type="Proteomes" id="UP001605036"/>
    </source>
</evidence>
<dbReference type="AlphaFoldDB" id="A0ABD1Y402"/>
<gene>
    <name evidence="1" type="ORF">R1flu_001693</name>
</gene>
<accession>A0ABD1Y402</accession>